<dbReference type="Pfam" id="PF01464">
    <property type="entry name" value="SLT"/>
    <property type="match status" value="1"/>
</dbReference>
<dbReference type="PANTHER" id="PTHR37423">
    <property type="entry name" value="SOLUBLE LYTIC MUREIN TRANSGLYCOSYLASE-RELATED"/>
    <property type="match status" value="1"/>
</dbReference>
<name>A0A9E8HIU6_9ALTE</name>
<feature type="domain" description="Transglycosylase SLT" evidence="3">
    <location>
        <begin position="114"/>
        <end position="156"/>
    </location>
</feature>
<dbReference type="PROSITE" id="PS51318">
    <property type="entry name" value="TAT"/>
    <property type="match status" value="1"/>
</dbReference>
<accession>A0A9E8HIU6</accession>
<dbReference type="InterPro" id="IPR006311">
    <property type="entry name" value="TAT_signal"/>
</dbReference>
<dbReference type="KEGG" id="asem:NNL22_14095"/>
<sequence>MKHPSNLNRRNFLLAGSGLAITSIAADAFGQNSSNQTTEDTSLRFLIDRNSSFELSDNERVKLERAVFDFMKTHYSGMSLQFWQQPFEQIDFENRFTNIIYWINKAVKHHESLYPVDPIWVISQIKAESLFCEFALSRSLAAGLCQFMPYTARAGHQMIVAGDLPEHHLAPYKKPELADSLKQYEALIKKRSHFIKTNKSARSFSLEKALSYMAEGQDAKEEAQKQLDYMAELNTINDSIAAAKDNYVDYIETNITELGKRDLFGHTTFFTQFDERFTYQKPIFAMVKMLANALRVRSGNILSASAAYNAGLSKTWTNQPIYTQYGLMPAYEETSLYVSKIIANYEEISERYHAA</sequence>
<evidence type="ECO:0000313" key="4">
    <source>
        <dbReference type="EMBL" id="UZW74142.1"/>
    </source>
</evidence>
<feature type="chain" id="PRO_5039638379" description="Transglycosylase SLT domain-containing protein" evidence="2">
    <location>
        <begin position="29"/>
        <end position="355"/>
    </location>
</feature>
<proteinExistence type="inferred from homology"/>
<organism evidence="4 5">
    <name type="scientific">Alkalimarinus sediminis</name>
    <dbReference type="NCBI Taxonomy" id="1632866"/>
    <lineage>
        <taxon>Bacteria</taxon>
        <taxon>Pseudomonadati</taxon>
        <taxon>Pseudomonadota</taxon>
        <taxon>Gammaproteobacteria</taxon>
        <taxon>Alteromonadales</taxon>
        <taxon>Alteromonadaceae</taxon>
        <taxon>Alkalimarinus</taxon>
    </lineage>
</organism>
<gene>
    <name evidence="4" type="ORF">NNL22_14095</name>
</gene>
<dbReference type="EMBL" id="CP101527">
    <property type="protein sequence ID" value="UZW74142.1"/>
    <property type="molecule type" value="Genomic_DNA"/>
</dbReference>
<evidence type="ECO:0000256" key="1">
    <source>
        <dbReference type="ARBA" id="ARBA00007734"/>
    </source>
</evidence>
<keyword evidence="5" id="KW-1185">Reference proteome</keyword>
<protein>
    <recommendedName>
        <fullName evidence="3">Transglycosylase SLT domain-containing protein</fullName>
    </recommendedName>
</protein>
<evidence type="ECO:0000259" key="3">
    <source>
        <dbReference type="Pfam" id="PF01464"/>
    </source>
</evidence>
<feature type="signal peptide" evidence="2">
    <location>
        <begin position="1"/>
        <end position="28"/>
    </location>
</feature>
<keyword evidence="2" id="KW-0732">Signal</keyword>
<dbReference type="InterPro" id="IPR023346">
    <property type="entry name" value="Lysozyme-like_dom_sf"/>
</dbReference>
<reference evidence="4" key="1">
    <citation type="submission" date="2022-07" db="EMBL/GenBank/DDBJ databases">
        <title>Alkalimarinus sp. nov., isolated from gut of a Alitta virens.</title>
        <authorList>
            <person name="Yang A.I."/>
            <person name="Shin N.-R."/>
        </authorList>
    </citation>
    <scope>NUCLEOTIDE SEQUENCE</scope>
    <source>
        <strain evidence="4">FA028</strain>
    </source>
</reference>
<dbReference type="AlphaFoldDB" id="A0A9E8HIU6"/>
<comment type="similarity">
    <text evidence="1">Belongs to the transglycosylase Slt family.</text>
</comment>
<evidence type="ECO:0000313" key="5">
    <source>
        <dbReference type="Proteomes" id="UP001164472"/>
    </source>
</evidence>
<dbReference type="Gene3D" id="1.10.530.10">
    <property type="match status" value="2"/>
</dbReference>
<dbReference type="SUPFAM" id="SSF53955">
    <property type="entry name" value="Lysozyme-like"/>
    <property type="match status" value="2"/>
</dbReference>
<dbReference type="InterPro" id="IPR008258">
    <property type="entry name" value="Transglycosylase_SLT_dom_1"/>
</dbReference>
<evidence type="ECO:0000256" key="2">
    <source>
        <dbReference type="SAM" id="SignalP"/>
    </source>
</evidence>
<dbReference type="Proteomes" id="UP001164472">
    <property type="component" value="Chromosome"/>
</dbReference>
<dbReference type="PANTHER" id="PTHR37423:SF2">
    <property type="entry name" value="MEMBRANE-BOUND LYTIC MUREIN TRANSGLYCOSYLASE C"/>
    <property type="match status" value="1"/>
</dbReference>
<dbReference type="RefSeq" id="WP_251811256.1">
    <property type="nucleotide sequence ID" value="NZ_CP101527.1"/>
</dbReference>